<comment type="caution">
    <text evidence="1">The sequence shown here is derived from an EMBL/GenBank/DDBJ whole genome shotgun (WGS) entry which is preliminary data.</text>
</comment>
<dbReference type="EMBL" id="JAUSTM010000004">
    <property type="protein sequence ID" value="MDQ0222003.1"/>
    <property type="molecule type" value="Genomic_DNA"/>
</dbReference>
<keyword evidence="2" id="KW-1185">Reference proteome</keyword>
<proteinExistence type="predicted"/>
<accession>A0ABT9YRR1</accession>
<sequence>MTFTGIKPIGKTTLEIRLSDDQLEHIANGGTVTLDISQPFICEKITISPSLVNDVASPIVRRDKTLISRRDLAIKDIVRDSFQMGVRQQ</sequence>
<reference evidence="1 2" key="1">
    <citation type="submission" date="2023-07" db="EMBL/GenBank/DDBJ databases">
        <title>Genomic Encyclopedia of Type Strains, Phase IV (KMG-IV): sequencing the most valuable type-strain genomes for metagenomic binning, comparative biology and taxonomic classification.</title>
        <authorList>
            <person name="Goeker M."/>
        </authorList>
    </citation>
    <scope>NUCLEOTIDE SEQUENCE [LARGE SCALE GENOMIC DNA]</scope>
    <source>
        <strain evidence="1 2">DSM 105143</strain>
    </source>
</reference>
<name>A0ABT9YRR1_9STRE</name>
<evidence type="ECO:0000313" key="2">
    <source>
        <dbReference type="Proteomes" id="UP001223079"/>
    </source>
</evidence>
<evidence type="ECO:0008006" key="3">
    <source>
        <dbReference type="Google" id="ProtNLM"/>
    </source>
</evidence>
<dbReference type="Proteomes" id="UP001223079">
    <property type="component" value="Unassembled WGS sequence"/>
</dbReference>
<protein>
    <recommendedName>
        <fullName evidence="3">Phage protein</fullName>
    </recommendedName>
</protein>
<organism evidence="1 2">
    <name type="scientific">Streptococcus moroccensis</name>
    <dbReference type="NCBI Taxonomy" id="1451356"/>
    <lineage>
        <taxon>Bacteria</taxon>
        <taxon>Bacillati</taxon>
        <taxon>Bacillota</taxon>
        <taxon>Bacilli</taxon>
        <taxon>Lactobacillales</taxon>
        <taxon>Streptococcaceae</taxon>
        <taxon>Streptococcus</taxon>
    </lineage>
</organism>
<gene>
    <name evidence="1" type="ORF">J2S23_000540</name>
</gene>
<dbReference type="RefSeq" id="WP_307121230.1">
    <property type="nucleotide sequence ID" value="NZ_JAUSTM010000004.1"/>
</dbReference>
<evidence type="ECO:0000313" key="1">
    <source>
        <dbReference type="EMBL" id="MDQ0222003.1"/>
    </source>
</evidence>